<dbReference type="AlphaFoldDB" id="A0A0E9QAI8"/>
<proteinExistence type="predicted"/>
<accession>A0A0E9QAI8</accession>
<evidence type="ECO:0000313" key="2">
    <source>
        <dbReference type="EMBL" id="JAH13759.1"/>
    </source>
</evidence>
<protein>
    <submittedName>
        <fullName evidence="2">Uncharacterized protein</fullName>
    </submittedName>
</protein>
<feature type="region of interest" description="Disordered" evidence="1">
    <location>
        <begin position="1"/>
        <end position="30"/>
    </location>
</feature>
<reference evidence="2" key="1">
    <citation type="submission" date="2014-11" db="EMBL/GenBank/DDBJ databases">
        <authorList>
            <person name="Amaro Gonzalez C."/>
        </authorList>
    </citation>
    <scope>NUCLEOTIDE SEQUENCE</scope>
</reference>
<evidence type="ECO:0000256" key="1">
    <source>
        <dbReference type="SAM" id="MobiDB-lite"/>
    </source>
</evidence>
<feature type="compositionally biased region" description="Polar residues" evidence="1">
    <location>
        <begin position="13"/>
        <end position="30"/>
    </location>
</feature>
<name>A0A0E9QAI8_ANGAN</name>
<dbReference type="EMBL" id="GBXM01094818">
    <property type="protein sequence ID" value="JAH13759.1"/>
    <property type="molecule type" value="Transcribed_RNA"/>
</dbReference>
<reference evidence="2" key="2">
    <citation type="journal article" date="2015" name="Fish Shellfish Immunol.">
        <title>Early steps in the European eel (Anguilla anguilla)-Vibrio vulnificus interaction in the gills: Role of the RtxA13 toxin.</title>
        <authorList>
            <person name="Callol A."/>
            <person name="Pajuelo D."/>
            <person name="Ebbesson L."/>
            <person name="Teles M."/>
            <person name="MacKenzie S."/>
            <person name="Amaro C."/>
        </authorList>
    </citation>
    <scope>NUCLEOTIDE SEQUENCE</scope>
</reference>
<sequence length="30" mass="3237">MKITDSLFPGKQCSHNRTGVSSRNADVSSL</sequence>
<organism evidence="2">
    <name type="scientific">Anguilla anguilla</name>
    <name type="common">European freshwater eel</name>
    <name type="synonym">Muraena anguilla</name>
    <dbReference type="NCBI Taxonomy" id="7936"/>
    <lineage>
        <taxon>Eukaryota</taxon>
        <taxon>Metazoa</taxon>
        <taxon>Chordata</taxon>
        <taxon>Craniata</taxon>
        <taxon>Vertebrata</taxon>
        <taxon>Euteleostomi</taxon>
        <taxon>Actinopterygii</taxon>
        <taxon>Neopterygii</taxon>
        <taxon>Teleostei</taxon>
        <taxon>Anguilliformes</taxon>
        <taxon>Anguillidae</taxon>
        <taxon>Anguilla</taxon>
    </lineage>
</organism>